<dbReference type="AlphaFoldDB" id="A0A2P2L5J0"/>
<dbReference type="EMBL" id="GGEC01032722">
    <property type="protein sequence ID" value="MBX13206.1"/>
    <property type="molecule type" value="Transcribed_RNA"/>
</dbReference>
<reference evidence="1" key="1">
    <citation type="submission" date="2018-02" db="EMBL/GenBank/DDBJ databases">
        <title>Rhizophora mucronata_Transcriptome.</title>
        <authorList>
            <person name="Meera S.P."/>
            <person name="Sreeshan A."/>
            <person name="Augustine A."/>
        </authorList>
    </citation>
    <scope>NUCLEOTIDE SEQUENCE</scope>
    <source>
        <tissue evidence="1">Leaf</tissue>
    </source>
</reference>
<accession>A0A2P2L5J0</accession>
<evidence type="ECO:0000313" key="1">
    <source>
        <dbReference type="EMBL" id="MBX13206.1"/>
    </source>
</evidence>
<organism evidence="1">
    <name type="scientific">Rhizophora mucronata</name>
    <name type="common">Asiatic mangrove</name>
    <dbReference type="NCBI Taxonomy" id="61149"/>
    <lineage>
        <taxon>Eukaryota</taxon>
        <taxon>Viridiplantae</taxon>
        <taxon>Streptophyta</taxon>
        <taxon>Embryophyta</taxon>
        <taxon>Tracheophyta</taxon>
        <taxon>Spermatophyta</taxon>
        <taxon>Magnoliopsida</taxon>
        <taxon>eudicotyledons</taxon>
        <taxon>Gunneridae</taxon>
        <taxon>Pentapetalae</taxon>
        <taxon>rosids</taxon>
        <taxon>fabids</taxon>
        <taxon>Malpighiales</taxon>
        <taxon>Rhizophoraceae</taxon>
        <taxon>Rhizophora</taxon>
    </lineage>
</organism>
<name>A0A2P2L5J0_RHIMU</name>
<protein>
    <submittedName>
        <fullName evidence="1">Uncharacterized protein</fullName>
    </submittedName>
</protein>
<proteinExistence type="predicted"/>
<sequence length="28" mass="3606">MGLVCFCIFLFFYLFFFYFLGRRAWIWV</sequence>